<dbReference type="PANTHER" id="PTHR45665:SF9">
    <property type="entry name" value="AQUAPORIN-8"/>
    <property type="match status" value="1"/>
</dbReference>
<dbReference type="Proteomes" id="UP000646776">
    <property type="component" value="Unassembled WGS sequence"/>
</dbReference>
<dbReference type="EMBL" id="BMSA01000058">
    <property type="protein sequence ID" value="GGT98724.1"/>
    <property type="molecule type" value="Genomic_DNA"/>
</dbReference>
<gene>
    <name evidence="9" type="ORF">GCM10010226_89930</name>
</gene>
<keyword evidence="6 8" id="KW-0472">Membrane</keyword>
<keyword evidence="3 7" id="KW-0812">Transmembrane</keyword>
<evidence type="ECO:0000256" key="1">
    <source>
        <dbReference type="ARBA" id="ARBA00004127"/>
    </source>
</evidence>
<dbReference type="SUPFAM" id="SSF81338">
    <property type="entry name" value="Aquaporin-like"/>
    <property type="match status" value="1"/>
</dbReference>
<dbReference type="GO" id="GO:0015250">
    <property type="term" value="F:water channel activity"/>
    <property type="evidence" value="ECO:0007669"/>
    <property type="project" value="TreeGrafter"/>
</dbReference>
<feature type="transmembrane region" description="Helical" evidence="8">
    <location>
        <begin position="165"/>
        <end position="186"/>
    </location>
</feature>
<dbReference type="RefSeq" id="WP_189718372.1">
    <property type="nucleotide sequence ID" value="NZ_BMSA01000058.1"/>
</dbReference>
<comment type="subcellular location">
    <subcellularLocation>
        <location evidence="1">Endomembrane system</location>
        <topology evidence="1">Multi-pass membrane protein</topology>
    </subcellularLocation>
</comment>
<dbReference type="GO" id="GO:0019755">
    <property type="term" value="P:one-carbon compound transport"/>
    <property type="evidence" value="ECO:0007669"/>
    <property type="project" value="UniProtKB-ARBA"/>
</dbReference>
<evidence type="ECO:0000256" key="3">
    <source>
        <dbReference type="ARBA" id="ARBA00022692"/>
    </source>
</evidence>
<reference evidence="9" key="2">
    <citation type="submission" date="2020-09" db="EMBL/GenBank/DDBJ databases">
        <authorList>
            <person name="Sun Q."/>
            <person name="Ohkuma M."/>
        </authorList>
    </citation>
    <scope>NUCLEOTIDE SEQUENCE</scope>
    <source>
        <strain evidence="9">JCM 4125</strain>
    </source>
</reference>
<dbReference type="Pfam" id="PF00230">
    <property type="entry name" value="MIP"/>
    <property type="match status" value="1"/>
</dbReference>
<keyword evidence="2 7" id="KW-0813">Transport</keyword>
<keyword evidence="5 8" id="KW-1133">Transmembrane helix</keyword>
<feature type="transmembrane region" description="Helical" evidence="8">
    <location>
        <begin position="124"/>
        <end position="145"/>
    </location>
</feature>
<evidence type="ECO:0000313" key="9">
    <source>
        <dbReference type="EMBL" id="GGT98724.1"/>
    </source>
</evidence>
<name>A0A918M228_9ACTN</name>
<dbReference type="GO" id="GO:0005737">
    <property type="term" value="C:cytoplasm"/>
    <property type="evidence" value="ECO:0007669"/>
    <property type="project" value="UniProtKB-ARBA"/>
</dbReference>
<protein>
    <submittedName>
        <fullName evidence="9">Uncharacterized protein</fullName>
    </submittedName>
</protein>
<dbReference type="PANTHER" id="PTHR45665">
    <property type="entry name" value="AQUAPORIN-8"/>
    <property type="match status" value="1"/>
</dbReference>
<dbReference type="GO" id="GO:0016020">
    <property type="term" value="C:membrane"/>
    <property type="evidence" value="ECO:0007669"/>
    <property type="project" value="InterPro"/>
</dbReference>
<evidence type="ECO:0000256" key="7">
    <source>
        <dbReference type="RuleBase" id="RU000477"/>
    </source>
</evidence>
<evidence type="ECO:0000313" key="10">
    <source>
        <dbReference type="Proteomes" id="UP000646776"/>
    </source>
</evidence>
<dbReference type="InterPro" id="IPR034294">
    <property type="entry name" value="Aquaporin_transptr"/>
</dbReference>
<accession>A0A918M228</accession>
<dbReference type="InterPro" id="IPR000425">
    <property type="entry name" value="MIP"/>
</dbReference>
<dbReference type="PRINTS" id="PR00783">
    <property type="entry name" value="MINTRINSICP"/>
</dbReference>
<comment type="similarity">
    <text evidence="7">Belongs to the MIP/aquaporin (TC 1.A.8) family.</text>
</comment>
<keyword evidence="4" id="KW-0677">Repeat</keyword>
<dbReference type="AlphaFoldDB" id="A0A918M228"/>
<reference evidence="9" key="1">
    <citation type="journal article" date="2014" name="Int. J. Syst. Evol. Microbiol.">
        <title>Complete genome sequence of Corynebacterium casei LMG S-19264T (=DSM 44701T), isolated from a smear-ripened cheese.</title>
        <authorList>
            <consortium name="US DOE Joint Genome Institute (JGI-PGF)"/>
            <person name="Walter F."/>
            <person name="Albersmeier A."/>
            <person name="Kalinowski J."/>
            <person name="Ruckert C."/>
        </authorList>
    </citation>
    <scope>NUCLEOTIDE SEQUENCE</scope>
    <source>
        <strain evidence="9">JCM 4125</strain>
    </source>
</reference>
<evidence type="ECO:0000256" key="2">
    <source>
        <dbReference type="ARBA" id="ARBA00022448"/>
    </source>
</evidence>
<feature type="transmembrane region" description="Helical" evidence="8">
    <location>
        <begin position="91"/>
        <end position="112"/>
    </location>
</feature>
<feature type="transmembrane region" description="Helical" evidence="8">
    <location>
        <begin position="51"/>
        <end position="71"/>
    </location>
</feature>
<evidence type="ECO:0000256" key="6">
    <source>
        <dbReference type="ARBA" id="ARBA00023136"/>
    </source>
</evidence>
<evidence type="ECO:0000256" key="4">
    <source>
        <dbReference type="ARBA" id="ARBA00022737"/>
    </source>
</evidence>
<comment type="caution">
    <text evidence="9">The sequence shown here is derived from an EMBL/GenBank/DDBJ whole genome shotgun (WGS) entry which is preliminary data.</text>
</comment>
<evidence type="ECO:0000256" key="8">
    <source>
        <dbReference type="SAM" id="Phobius"/>
    </source>
</evidence>
<dbReference type="GO" id="GO:0012505">
    <property type="term" value="C:endomembrane system"/>
    <property type="evidence" value="ECO:0007669"/>
    <property type="project" value="UniProtKB-SubCell"/>
</dbReference>
<evidence type="ECO:0000256" key="5">
    <source>
        <dbReference type="ARBA" id="ARBA00022989"/>
    </source>
</evidence>
<organism evidence="9 10">
    <name type="scientific">Streptomyces phaeofaciens</name>
    <dbReference type="NCBI Taxonomy" id="68254"/>
    <lineage>
        <taxon>Bacteria</taxon>
        <taxon>Bacillati</taxon>
        <taxon>Actinomycetota</taxon>
        <taxon>Actinomycetes</taxon>
        <taxon>Kitasatosporales</taxon>
        <taxon>Streptomycetaceae</taxon>
        <taxon>Streptomyces</taxon>
    </lineage>
</organism>
<proteinExistence type="inferred from homology"/>
<dbReference type="InterPro" id="IPR023271">
    <property type="entry name" value="Aquaporin-like"/>
</dbReference>
<keyword evidence="10" id="KW-1185">Reference proteome</keyword>
<dbReference type="Gene3D" id="1.20.1080.10">
    <property type="entry name" value="Glycerol uptake facilitator protein"/>
    <property type="match status" value="1"/>
</dbReference>
<sequence>MSRTEDVLSASEATPHGSDVVLGRVSGAHRNPAVTFVLWVARLLSGRHVPLYVRAQLAGSVAGVVLGRLTAGAPLSHPDVEFALLSPALPVPATFIAIGEGFATAILLVSVVRLAHQPKPAWSAPVLIGAILFTLIMYVGGSTGGSLNPARQFGPWLLSGADTGLWPYVTGPLAAAVVVGAGAVLLRSPDRQRQHDG</sequence>